<dbReference type="GO" id="GO:0016567">
    <property type="term" value="P:protein ubiquitination"/>
    <property type="evidence" value="ECO:0007669"/>
    <property type="project" value="UniProtKB-UniPathway"/>
</dbReference>
<evidence type="ECO:0000313" key="3">
    <source>
        <dbReference type="EMBL" id="PKI79385.1"/>
    </source>
</evidence>
<dbReference type="UniPathway" id="UPA00143"/>
<dbReference type="EMBL" id="PGOL01000006">
    <property type="protein sequence ID" value="PKI79385.1"/>
    <property type="molecule type" value="Genomic_DNA"/>
</dbReference>
<dbReference type="Pfam" id="PF25279">
    <property type="entry name" value="Beta_prop_At2g24240"/>
    <property type="match status" value="1"/>
</dbReference>
<reference evidence="3 4" key="1">
    <citation type="submission" date="2017-11" db="EMBL/GenBank/DDBJ databases">
        <title>De-novo sequencing of pomegranate (Punica granatum L.) genome.</title>
        <authorList>
            <person name="Akparov Z."/>
            <person name="Amiraslanov A."/>
            <person name="Hajiyeva S."/>
            <person name="Abbasov M."/>
            <person name="Kaur K."/>
            <person name="Hamwieh A."/>
            <person name="Solovyev V."/>
            <person name="Salamov A."/>
            <person name="Braich B."/>
            <person name="Kosarev P."/>
            <person name="Mahmoud A."/>
            <person name="Hajiyev E."/>
            <person name="Babayeva S."/>
            <person name="Izzatullayeva V."/>
            <person name="Mammadov A."/>
            <person name="Mammadov A."/>
            <person name="Sharifova S."/>
            <person name="Ojaghi J."/>
            <person name="Eynullazada K."/>
            <person name="Bayramov B."/>
            <person name="Abdulazimova A."/>
            <person name="Shahmuradov I."/>
        </authorList>
    </citation>
    <scope>NUCLEOTIDE SEQUENCE [LARGE SCALE GENOMIC DNA]</scope>
    <source>
        <strain evidence="4">cv. AG2017</strain>
        <tissue evidence="3">Leaf</tissue>
    </source>
</reference>
<comment type="pathway">
    <text evidence="1">Protein modification; protein ubiquitination.</text>
</comment>
<keyword evidence="4" id="KW-1185">Reference proteome</keyword>
<name>A0A2I0LFD4_PUNGR</name>
<feature type="domain" description="BTB" evidence="2">
    <location>
        <begin position="6"/>
        <end position="76"/>
    </location>
</feature>
<dbReference type="CDD" id="cd18316">
    <property type="entry name" value="BTB_POZ_KCTD-like"/>
    <property type="match status" value="1"/>
</dbReference>
<evidence type="ECO:0000259" key="2">
    <source>
        <dbReference type="PROSITE" id="PS50097"/>
    </source>
</evidence>
<dbReference type="InterPro" id="IPR000210">
    <property type="entry name" value="BTB/POZ_dom"/>
</dbReference>
<dbReference type="PANTHER" id="PTHR14499">
    <property type="entry name" value="POTASSIUM CHANNEL TETRAMERIZATION DOMAIN-CONTAINING"/>
    <property type="match status" value="1"/>
</dbReference>
<gene>
    <name evidence="3" type="ORF">CRG98_000200</name>
</gene>
<dbReference type="Gene3D" id="3.30.710.10">
    <property type="entry name" value="Potassium Channel Kv1.1, Chain A"/>
    <property type="match status" value="1"/>
</dbReference>
<evidence type="ECO:0000256" key="1">
    <source>
        <dbReference type="ARBA" id="ARBA00004906"/>
    </source>
</evidence>
<dbReference type="InterPro" id="IPR057441">
    <property type="entry name" value="Beta_prop_At2g24240"/>
</dbReference>
<evidence type="ECO:0000313" key="4">
    <source>
        <dbReference type="Proteomes" id="UP000233551"/>
    </source>
</evidence>
<dbReference type="PANTHER" id="PTHR14499:SF116">
    <property type="entry name" value="OSJNBA0029H02.24 PROTEIN"/>
    <property type="match status" value="1"/>
</dbReference>
<dbReference type="SUPFAM" id="SSF54695">
    <property type="entry name" value="POZ domain"/>
    <property type="match status" value="1"/>
</dbReference>
<dbReference type="GO" id="GO:0051260">
    <property type="term" value="P:protein homooligomerization"/>
    <property type="evidence" value="ECO:0007669"/>
    <property type="project" value="InterPro"/>
</dbReference>
<dbReference type="Proteomes" id="UP000233551">
    <property type="component" value="Unassembled WGS sequence"/>
</dbReference>
<dbReference type="SMART" id="SM00225">
    <property type="entry name" value="BTB"/>
    <property type="match status" value="1"/>
</dbReference>
<accession>A0A2I0LFD4</accession>
<proteinExistence type="predicted"/>
<dbReference type="Pfam" id="PF02214">
    <property type="entry name" value="BTB_2"/>
    <property type="match status" value="1"/>
</dbReference>
<sequence>MGAHRDRIRFNVGGRIFETTATTLANAGRNSYFGAVFDDNWDLRSDGPQEMFIDRNPDCFAVLLDLLRTSDLNIPPNIPEKSIYREASFYGILDHVRSAKWGQLDGNRLCLSRSVSGRAPGDGTAIRAGHDGGCCVAHGSIVHVYDWMMEEHPTLNLDHQRVNDVGFIDSENIVISASERLGTSDGGMGLFLEELISQLP</sequence>
<dbReference type="InterPro" id="IPR011333">
    <property type="entry name" value="SKP1/BTB/POZ_sf"/>
</dbReference>
<dbReference type="InterPro" id="IPR003131">
    <property type="entry name" value="T1-type_BTB"/>
</dbReference>
<protein>
    <recommendedName>
        <fullName evidence="2">BTB domain-containing protein</fullName>
    </recommendedName>
</protein>
<organism evidence="3 4">
    <name type="scientific">Punica granatum</name>
    <name type="common">Pomegranate</name>
    <dbReference type="NCBI Taxonomy" id="22663"/>
    <lineage>
        <taxon>Eukaryota</taxon>
        <taxon>Viridiplantae</taxon>
        <taxon>Streptophyta</taxon>
        <taxon>Embryophyta</taxon>
        <taxon>Tracheophyta</taxon>
        <taxon>Spermatophyta</taxon>
        <taxon>Magnoliopsida</taxon>
        <taxon>eudicotyledons</taxon>
        <taxon>Gunneridae</taxon>
        <taxon>Pentapetalae</taxon>
        <taxon>rosids</taxon>
        <taxon>malvids</taxon>
        <taxon>Myrtales</taxon>
        <taxon>Lythraceae</taxon>
        <taxon>Punica</taxon>
    </lineage>
</organism>
<dbReference type="PROSITE" id="PS50097">
    <property type="entry name" value="BTB"/>
    <property type="match status" value="1"/>
</dbReference>
<dbReference type="STRING" id="22663.A0A2I0LFD4"/>
<comment type="caution">
    <text evidence="3">The sequence shown here is derived from an EMBL/GenBank/DDBJ whole genome shotgun (WGS) entry which is preliminary data.</text>
</comment>
<dbReference type="AlphaFoldDB" id="A0A2I0LFD4"/>